<evidence type="ECO:0000256" key="10">
    <source>
        <dbReference type="RuleBase" id="RU361207"/>
    </source>
</evidence>
<evidence type="ECO:0000313" key="12">
    <source>
        <dbReference type="EMBL" id="SFH73609.1"/>
    </source>
</evidence>
<dbReference type="Pfam" id="PF00128">
    <property type="entry name" value="Alpha-amylase"/>
    <property type="match status" value="1"/>
</dbReference>
<dbReference type="Gene3D" id="3.20.20.80">
    <property type="entry name" value="Glycosidases"/>
    <property type="match status" value="2"/>
</dbReference>
<dbReference type="AlphaFoldDB" id="A0A1I3CHB1"/>
<dbReference type="NCBIfam" id="NF011080">
    <property type="entry name" value="PRK14508.1-3"/>
    <property type="match status" value="1"/>
</dbReference>
<evidence type="ECO:0000256" key="7">
    <source>
        <dbReference type="ARBA" id="ARBA00023277"/>
    </source>
</evidence>
<dbReference type="OrthoDB" id="9805159at2"/>
<evidence type="ECO:0000259" key="11">
    <source>
        <dbReference type="SMART" id="SM00642"/>
    </source>
</evidence>
<feature type="domain" description="Glycosyl hydrolase family 13 catalytic" evidence="11">
    <location>
        <begin position="144"/>
        <end position="550"/>
    </location>
</feature>
<dbReference type="PANTHER" id="PTHR32438">
    <property type="entry name" value="4-ALPHA-GLUCANOTRANSFERASE DPE1, CHLOROPLASTIC/AMYLOPLASTIC"/>
    <property type="match status" value="1"/>
</dbReference>
<dbReference type="Gene3D" id="3.90.400.10">
    <property type="entry name" value="Oligo-1,6-glucosidase, Domain 2"/>
    <property type="match status" value="1"/>
</dbReference>
<dbReference type="Proteomes" id="UP000183639">
    <property type="component" value="Unassembled WGS sequence"/>
</dbReference>
<dbReference type="GO" id="GO:0004553">
    <property type="term" value="F:hydrolase activity, hydrolyzing O-glycosyl compounds"/>
    <property type="evidence" value="ECO:0007669"/>
    <property type="project" value="InterPro"/>
</dbReference>
<dbReference type="InterPro" id="IPR003385">
    <property type="entry name" value="Glyco_hydro_77"/>
</dbReference>
<keyword evidence="7 10" id="KW-0119">Carbohydrate metabolism</keyword>
<proteinExistence type="inferred from homology"/>
<dbReference type="InterPro" id="IPR006047">
    <property type="entry name" value="GH13_cat_dom"/>
</dbReference>
<dbReference type="RefSeq" id="WP_075442223.1">
    <property type="nucleotide sequence ID" value="NZ_FOQK01000003.1"/>
</dbReference>
<dbReference type="Gene3D" id="2.60.40.10">
    <property type="entry name" value="Immunoglobulins"/>
    <property type="match status" value="1"/>
</dbReference>
<evidence type="ECO:0000313" key="13">
    <source>
        <dbReference type="Proteomes" id="UP000183639"/>
    </source>
</evidence>
<keyword evidence="6 10" id="KW-0808">Transferase</keyword>
<dbReference type="InterPro" id="IPR013780">
    <property type="entry name" value="Glyco_hydro_b"/>
</dbReference>
<dbReference type="EC" id="2.4.1.25" evidence="3 10"/>
<organism evidence="12 13">
    <name type="scientific">Selenomonas ruminantium</name>
    <dbReference type="NCBI Taxonomy" id="971"/>
    <lineage>
        <taxon>Bacteria</taxon>
        <taxon>Bacillati</taxon>
        <taxon>Bacillota</taxon>
        <taxon>Negativicutes</taxon>
        <taxon>Selenomonadales</taxon>
        <taxon>Selenomonadaceae</taxon>
        <taxon>Selenomonas</taxon>
    </lineage>
</organism>
<dbReference type="CDD" id="cd11338">
    <property type="entry name" value="AmyAc_CMD"/>
    <property type="match status" value="1"/>
</dbReference>
<dbReference type="Pfam" id="PF02446">
    <property type="entry name" value="Glyco_hydro_77"/>
    <property type="match status" value="1"/>
</dbReference>
<dbReference type="InterPro" id="IPR013783">
    <property type="entry name" value="Ig-like_fold"/>
</dbReference>
<dbReference type="SMART" id="SM00642">
    <property type="entry name" value="Aamy"/>
    <property type="match status" value="1"/>
</dbReference>
<evidence type="ECO:0000256" key="3">
    <source>
        <dbReference type="ARBA" id="ARBA00012560"/>
    </source>
</evidence>
<dbReference type="Gene3D" id="2.60.40.1180">
    <property type="entry name" value="Golgi alpha-mannosidase II"/>
    <property type="match status" value="1"/>
</dbReference>
<dbReference type="GO" id="GO:0004134">
    <property type="term" value="F:4-alpha-glucanotransferase activity"/>
    <property type="evidence" value="ECO:0007669"/>
    <property type="project" value="UniProtKB-EC"/>
</dbReference>
<evidence type="ECO:0000256" key="4">
    <source>
        <dbReference type="ARBA" id="ARBA00020295"/>
    </source>
</evidence>
<evidence type="ECO:0000256" key="9">
    <source>
        <dbReference type="ARBA" id="ARBA00031501"/>
    </source>
</evidence>
<dbReference type="InterPro" id="IPR017853">
    <property type="entry name" value="GH"/>
</dbReference>
<evidence type="ECO:0000256" key="5">
    <source>
        <dbReference type="ARBA" id="ARBA00022676"/>
    </source>
</evidence>
<keyword evidence="5 10" id="KW-0328">Glycosyltransferase</keyword>
<dbReference type="EMBL" id="FOQK01000003">
    <property type="protein sequence ID" value="SFH73609.1"/>
    <property type="molecule type" value="Genomic_DNA"/>
</dbReference>
<comment type="catalytic activity">
    <reaction evidence="1 10">
        <text>Transfers a segment of a (1-&gt;4)-alpha-D-glucan to a new position in an acceptor, which may be glucose or a (1-&gt;4)-alpha-D-glucan.</text>
        <dbReference type="EC" id="2.4.1.25"/>
    </reaction>
</comment>
<name>A0A1I3CHB1_SELRU</name>
<evidence type="ECO:0000256" key="1">
    <source>
        <dbReference type="ARBA" id="ARBA00000439"/>
    </source>
</evidence>
<reference evidence="12 13" key="1">
    <citation type="submission" date="2016-10" db="EMBL/GenBank/DDBJ databases">
        <authorList>
            <person name="de Groot N.N."/>
        </authorList>
    </citation>
    <scope>NUCLEOTIDE SEQUENCE [LARGE SCALE GENOMIC DNA]</scope>
    <source>
        <strain evidence="12 13">Z108</strain>
    </source>
</reference>
<gene>
    <name evidence="12" type="ORF">SAMN04487861_103126</name>
</gene>
<dbReference type="SUPFAM" id="SSF51445">
    <property type="entry name" value="(Trans)glycosidases"/>
    <property type="match status" value="2"/>
</dbReference>
<accession>A0A1I3CHB1</accession>
<dbReference type="NCBIfam" id="TIGR00217">
    <property type="entry name" value="malQ"/>
    <property type="match status" value="1"/>
</dbReference>
<dbReference type="InterPro" id="IPR004185">
    <property type="entry name" value="Glyco_hydro_13_lg-like_dom"/>
</dbReference>
<evidence type="ECO:0000256" key="8">
    <source>
        <dbReference type="ARBA" id="ARBA00031423"/>
    </source>
</evidence>
<dbReference type="NCBIfam" id="NF011079">
    <property type="entry name" value="PRK14508.1-2"/>
    <property type="match status" value="1"/>
</dbReference>
<dbReference type="SUPFAM" id="SSF81296">
    <property type="entry name" value="E set domains"/>
    <property type="match status" value="1"/>
</dbReference>
<dbReference type="CDD" id="cd02857">
    <property type="entry name" value="E_set_CDase_PDE_N"/>
    <property type="match status" value="1"/>
</dbReference>
<evidence type="ECO:0000256" key="2">
    <source>
        <dbReference type="ARBA" id="ARBA00005684"/>
    </source>
</evidence>
<comment type="similarity">
    <text evidence="2 10">Belongs to the disproportionating enzyme family.</text>
</comment>
<dbReference type="InterPro" id="IPR014756">
    <property type="entry name" value="Ig_E-set"/>
</dbReference>
<protein>
    <recommendedName>
        <fullName evidence="4 10">4-alpha-glucanotransferase</fullName>
        <ecNumber evidence="3 10">2.4.1.25</ecNumber>
    </recommendedName>
    <alternativeName>
        <fullName evidence="8 10">Amylomaltase</fullName>
    </alternativeName>
    <alternativeName>
        <fullName evidence="9 10">Disproportionating enzyme</fullName>
    </alternativeName>
</protein>
<sequence length="1152" mass="131952">MLDRSEVEHNSQNIYFRSPIGAAEAGTKVRLGIRLKTKQEIRHVLLRLWHDKSGEKLVNLTTKDDSDSAEKFYCADMEMPEKGCLLWYYFIITTAQGTTYYGNNPEQWGGLGNVYDHVPPSFQITVYNQGAKTPDWFKHSVMYQIFPDRFCRKGDKLIQKKGAVYHADWSDDPCYYKDPDTKEIVAYDFFGGNLQGIKEKLGYLKELGISVIYLNPVFESESNHHYDTGDYHKIDPILGTNEDFRELIEAAKAQGIRIIIDGVFSHTGSNSRYFNRAGQYDTVGAFQSKESPYYEWYNFRNFPYEYDSWWNFNTLPNVTETTPSYMDFIISAPDSVLHHWLNEGVAGWRLDVIDELPEPFSQSFFAELKKSNPEAVMIGEVWEDASHKIAYGVPREYLCGQEMDSAMNYPFRTILFDFLKGHVDGQTAQRRFESLRENYPRENFYAMMNLIGSHDVQRAITLLGDAAYYDGMPAVEQSRARLDKEQYNLGAARLMMAALWQMTYPGVPCIYYGDEIGMQGFKDPYNRRPYPWDGGDLYLREWYKKIIALRNKHTVLQTGSLLPLSADGDTIAYARVIRGGEDVFGAEAEDGAFLVAFNRSRSESRMVYMDVSDFADGCFVDALGSGKEYPVVRGQVEVKLAPLTGILLEHKRQPRKYPRQAGILLHPTSLPSKYGIGDLGKEAQRFIDFLKQSGQHVWQILPLGPTDNVGYSPYQSSSAFAGNPMLIDIEELLAHKWLTAAEARVPYVSNSSFIDFEWVYNFKNKCLKKAWTKFKAEAESNGEYLAFCEREAYWLEDFALFQAAKKEFKGVEWTKWPEAVKKHEKKALKELSKRLADAIGLVKFEQFVFAQQWQRLHEYAKQQGIQIMGDMPIFLAGDSADVWANQHLFDLNPDGTAHTVAGVPPDYFSATGQLWGNPQYDWTAMKEEKYGWWKRRFRKLFELVDIVRIDHFRGFESYWEVDGKADTAINGHWVKGPGKPFFDEIRKDLGGQMPIVAEDLGIITDEVGQLRDACGFPGMKVLHFTLHFNAQGRLGCVTPENSIVYTGTHDNNTTIGWYKQDIDDTMRAAVAGMLHAKADRPDSIARKLIEFAYAADARLAMIPMQDILQLDERSRMNIPGTVGLNWKWRLKSDYLLTADADELARLCRKYGR</sequence>
<evidence type="ECO:0000256" key="6">
    <source>
        <dbReference type="ARBA" id="ARBA00022679"/>
    </source>
</evidence>
<dbReference type="GO" id="GO:0005975">
    <property type="term" value="P:carbohydrate metabolic process"/>
    <property type="evidence" value="ECO:0007669"/>
    <property type="project" value="InterPro"/>
</dbReference>
<dbReference type="PANTHER" id="PTHR32438:SF5">
    <property type="entry name" value="4-ALPHA-GLUCANOTRANSFERASE DPE1, CHLOROPLASTIC_AMYLOPLASTIC"/>
    <property type="match status" value="1"/>
</dbReference>
<dbReference type="InterPro" id="IPR045857">
    <property type="entry name" value="O16G_dom_2"/>
</dbReference>